<dbReference type="InterPro" id="IPR000415">
    <property type="entry name" value="Nitroreductase-like"/>
</dbReference>
<name>A0A410PVI0_9FIRM</name>
<dbReference type="KEGG" id="amij:EQM06_06715"/>
<dbReference type="PANTHER" id="PTHR43673:SF10">
    <property type="entry name" value="NADH DEHYDROGENASE_NAD(P)H NITROREDUCTASE XCC3605-RELATED"/>
    <property type="match status" value="1"/>
</dbReference>
<comment type="similarity">
    <text evidence="1">Belongs to the nitroreductase family.</text>
</comment>
<proteinExistence type="inferred from homology"/>
<evidence type="ECO:0000313" key="5">
    <source>
        <dbReference type="Proteomes" id="UP000287601"/>
    </source>
</evidence>
<dbReference type="EMBL" id="CP035281">
    <property type="protein sequence ID" value="QAT42952.1"/>
    <property type="molecule type" value="Genomic_DNA"/>
</dbReference>
<keyword evidence="5" id="KW-1185">Reference proteome</keyword>
<dbReference type="PANTHER" id="PTHR43673">
    <property type="entry name" value="NAD(P)H NITROREDUCTASE YDGI-RELATED"/>
    <property type="match status" value="1"/>
</dbReference>
<dbReference type="Pfam" id="PF00881">
    <property type="entry name" value="Nitroreductase"/>
    <property type="match status" value="1"/>
</dbReference>
<evidence type="ECO:0000256" key="2">
    <source>
        <dbReference type="ARBA" id="ARBA00023002"/>
    </source>
</evidence>
<dbReference type="GO" id="GO:0016491">
    <property type="term" value="F:oxidoreductase activity"/>
    <property type="evidence" value="ECO:0007669"/>
    <property type="project" value="UniProtKB-KW"/>
</dbReference>
<dbReference type="Proteomes" id="UP000287601">
    <property type="component" value="Chromosome"/>
</dbReference>
<dbReference type="RefSeq" id="WP_128745601.1">
    <property type="nucleotide sequence ID" value="NZ_CP035281.1"/>
</dbReference>
<keyword evidence="2" id="KW-0560">Oxidoreductase</keyword>
<accession>A0A410PVI0</accession>
<sequence length="180" mass="19863">MDTISCIKGRRSIRKYEDKKIPHELMEEIVEAASYAPSWKNTQIVRYIIVEGKETIQEIAQNCVLGFEYNTKTMTNAAALVLITIVEGRSGFERDGSFSTSKGDRWEMFDAGIASQTFCLAAHDKGVGSVILGIFDDKKTGEAVSLPEGQKVAAIIAVGYPEIVPEAPKRKTPAELISYR</sequence>
<feature type="domain" description="Nitroreductase" evidence="3">
    <location>
        <begin position="7"/>
        <end position="160"/>
    </location>
</feature>
<reference evidence="4 5" key="1">
    <citation type="submission" date="2019-01" db="EMBL/GenBank/DDBJ databases">
        <title>Draft genomes of a novel of Aminipila strains.</title>
        <authorList>
            <person name="Ma S."/>
        </authorList>
    </citation>
    <scope>NUCLEOTIDE SEQUENCE [LARGE SCALE GENOMIC DNA]</scope>
    <source>
        <strain evidence="5">JN-39</strain>
    </source>
</reference>
<dbReference type="OrthoDB" id="9812105at2"/>
<dbReference type="AlphaFoldDB" id="A0A410PVI0"/>
<gene>
    <name evidence="4" type="ORF">EQM06_06715</name>
</gene>
<evidence type="ECO:0000259" key="3">
    <source>
        <dbReference type="Pfam" id="PF00881"/>
    </source>
</evidence>
<organism evidence="4 5">
    <name type="scientific">Aminipila luticellarii</name>
    <dbReference type="NCBI Taxonomy" id="2507160"/>
    <lineage>
        <taxon>Bacteria</taxon>
        <taxon>Bacillati</taxon>
        <taxon>Bacillota</taxon>
        <taxon>Clostridia</taxon>
        <taxon>Peptostreptococcales</taxon>
        <taxon>Anaerovoracaceae</taxon>
        <taxon>Aminipila</taxon>
    </lineage>
</organism>
<protein>
    <submittedName>
        <fullName evidence="4">Nitroreductase</fullName>
    </submittedName>
</protein>
<dbReference type="Gene3D" id="3.40.109.10">
    <property type="entry name" value="NADH Oxidase"/>
    <property type="match status" value="1"/>
</dbReference>
<dbReference type="InterPro" id="IPR029479">
    <property type="entry name" value="Nitroreductase"/>
</dbReference>
<dbReference type="SUPFAM" id="SSF55469">
    <property type="entry name" value="FMN-dependent nitroreductase-like"/>
    <property type="match status" value="1"/>
</dbReference>
<evidence type="ECO:0000256" key="1">
    <source>
        <dbReference type="ARBA" id="ARBA00007118"/>
    </source>
</evidence>
<evidence type="ECO:0000313" key="4">
    <source>
        <dbReference type="EMBL" id="QAT42952.1"/>
    </source>
</evidence>